<sequence>HENSIFTDKFRTMILLSENATMSMLSINYTKLDSSAMNPTSKLFTSLIAYISGKDVDLHHSVNSFFDDIFPEIYQKLIKARVKEVNADYVDCLREAQKDIAAFGNIPHQLSAQLDKSFDAARTILKSIQLAIEIMNQTLNFQFAEQCTNAFVRMTYCAACKGLADVKPCNGLCLNVARGCVAQLAELDKPWNDFISAFERLSTGIIGYHNAENVLASIELKILDAIKYAIDNSVEITKKVKIACGHPKRYSREATTTDASQRNDVAPRSSLPLSSLSTSSSSSASSSLYIRLQTFVFQLAESKGFFTNLGDNLCHDETLSSATEVNCWNGHEIGEYTKSIAGIGIHQMNSEFSHSSSDVRLEVSSLIDKLKRAKDILRSKAKSVPESDSYIMNDGSGSGSFKYNIISDDEDYSNLSGSGDNKIDSDVVTNPGFDFDNNNLPNLGPAGKKNPVDSGAVVIKASSLLSLLVSILSVIINVNRKL</sequence>
<dbReference type="AlphaFoldDB" id="A0A3S3PVS2"/>
<dbReference type="OrthoDB" id="6497571at2759"/>
<dbReference type="GO" id="GO:0009986">
    <property type="term" value="C:cell surface"/>
    <property type="evidence" value="ECO:0007669"/>
    <property type="project" value="TreeGrafter"/>
</dbReference>
<keyword evidence="8" id="KW-0325">Glycoprotein</keyword>
<dbReference type="PANTHER" id="PTHR10822:SF29">
    <property type="entry name" value="DIVISION ABNORMALLY DELAYED PROTEIN"/>
    <property type="match status" value="1"/>
</dbReference>
<dbReference type="GO" id="GO:0016477">
    <property type="term" value="P:cell migration"/>
    <property type="evidence" value="ECO:0007669"/>
    <property type="project" value="TreeGrafter"/>
</dbReference>
<organism evidence="14 15">
    <name type="scientific">Dinothrombium tinctorium</name>
    <dbReference type="NCBI Taxonomy" id="1965070"/>
    <lineage>
        <taxon>Eukaryota</taxon>
        <taxon>Metazoa</taxon>
        <taxon>Ecdysozoa</taxon>
        <taxon>Arthropoda</taxon>
        <taxon>Chelicerata</taxon>
        <taxon>Arachnida</taxon>
        <taxon>Acari</taxon>
        <taxon>Acariformes</taxon>
        <taxon>Trombidiformes</taxon>
        <taxon>Prostigmata</taxon>
        <taxon>Anystina</taxon>
        <taxon>Parasitengona</taxon>
        <taxon>Trombidioidea</taxon>
        <taxon>Trombidiidae</taxon>
        <taxon>Dinothrombium</taxon>
    </lineage>
</organism>
<keyword evidence="4 12" id="KW-0336">GPI-anchor</keyword>
<keyword evidence="9 12" id="KW-0357">Heparan sulfate</keyword>
<dbReference type="GO" id="GO:0098552">
    <property type="term" value="C:side of membrane"/>
    <property type="evidence" value="ECO:0007669"/>
    <property type="project" value="UniProtKB-KW"/>
</dbReference>
<feature type="non-terminal residue" evidence="14">
    <location>
        <position position="1"/>
    </location>
</feature>
<protein>
    <submittedName>
        <fullName evidence="14">Glypican-5-like protein</fullName>
    </submittedName>
</protein>
<feature type="compositionally biased region" description="Low complexity" evidence="13">
    <location>
        <begin position="269"/>
        <end position="282"/>
    </location>
</feature>
<evidence type="ECO:0000313" key="14">
    <source>
        <dbReference type="EMBL" id="RWS17239.1"/>
    </source>
</evidence>
<dbReference type="Pfam" id="PF01153">
    <property type="entry name" value="Glypican"/>
    <property type="match status" value="1"/>
</dbReference>
<comment type="caution">
    <text evidence="14">The sequence shown here is derived from an EMBL/GenBank/DDBJ whole genome shotgun (WGS) entry which is preliminary data.</text>
</comment>
<keyword evidence="7 12" id="KW-0472">Membrane</keyword>
<dbReference type="GO" id="GO:0005576">
    <property type="term" value="C:extracellular region"/>
    <property type="evidence" value="ECO:0007669"/>
    <property type="project" value="TreeGrafter"/>
</dbReference>
<evidence type="ECO:0000256" key="12">
    <source>
        <dbReference type="RuleBase" id="RU003519"/>
    </source>
</evidence>
<evidence type="ECO:0000256" key="8">
    <source>
        <dbReference type="ARBA" id="ARBA00023180"/>
    </source>
</evidence>
<dbReference type="GO" id="GO:0005886">
    <property type="term" value="C:plasma membrane"/>
    <property type="evidence" value="ECO:0007669"/>
    <property type="project" value="UniProtKB-SubCell"/>
</dbReference>
<evidence type="ECO:0000256" key="2">
    <source>
        <dbReference type="ARBA" id="ARBA00010260"/>
    </source>
</evidence>
<evidence type="ECO:0000313" key="15">
    <source>
        <dbReference type="Proteomes" id="UP000285301"/>
    </source>
</evidence>
<dbReference type="GO" id="GO:1905475">
    <property type="term" value="P:regulation of protein localization to membrane"/>
    <property type="evidence" value="ECO:0007669"/>
    <property type="project" value="TreeGrafter"/>
</dbReference>
<keyword evidence="10 12" id="KW-0449">Lipoprotein</keyword>
<evidence type="ECO:0000256" key="9">
    <source>
        <dbReference type="ARBA" id="ARBA00023207"/>
    </source>
</evidence>
<reference evidence="14 15" key="1">
    <citation type="journal article" date="2018" name="Gigascience">
        <title>Genomes of trombidid mites reveal novel predicted allergens and laterally-transferred genes associated with secondary metabolism.</title>
        <authorList>
            <person name="Dong X."/>
            <person name="Chaisiri K."/>
            <person name="Xia D."/>
            <person name="Armstrong S.D."/>
            <person name="Fang Y."/>
            <person name="Donnelly M.J."/>
            <person name="Kadowaki T."/>
            <person name="McGarry J.W."/>
            <person name="Darby A.C."/>
            <person name="Makepeace B.L."/>
        </authorList>
    </citation>
    <scope>NUCLEOTIDE SEQUENCE [LARGE SCALE GENOMIC DNA]</scope>
    <source>
        <strain evidence="14">UoL-WK</strain>
    </source>
</reference>
<dbReference type="EMBL" id="NCKU01000105">
    <property type="protein sequence ID" value="RWS17239.1"/>
    <property type="molecule type" value="Genomic_DNA"/>
</dbReference>
<dbReference type="PANTHER" id="PTHR10822">
    <property type="entry name" value="GLYPICAN"/>
    <property type="match status" value="1"/>
</dbReference>
<evidence type="ECO:0000256" key="13">
    <source>
        <dbReference type="SAM" id="MobiDB-lite"/>
    </source>
</evidence>
<dbReference type="InterPro" id="IPR001863">
    <property type="entry name" value="Glypican"/>
</dbReference>
<evidence type="ECO:0000256" key="1">
    <source>
        <dbReference type="ARBA" id="ARBA00004609"/>
    </source>
</evidence>
<evidence type="ECO:0000256" key="11">
    <source>
        <dbReference type="RuleBase" id="RU003518"/>
    </source>
</evidence>
<comment type="similarity">
    <text evidence="2 11">Belongs to the glypican family.</text>
</comment>
<evidence type="ECO:0000256" key="10">
    <source>
        <dbReference type="ARBA" id="ARBA00023288"/>
    </source>
</evidence>
<feature type="compositionally biased region" description="Polar residues" evidence="13">
    <location>
        <begin position="253"/>
        <end position="263"/>
    </location>
</feature>
<accession>A0A3S3PVS2</accession>
<evidence type="ECO:0000256" key="7">
    <source>
        <dbReference type="ARBA" id="ARBA00023136"/>
    </source>
</evidence>
<dbReference type="GO" id="GO:0090263">
    <property type="term" value="P:positive regulation of canonical Wnt signaling pathway"/>
    <property type="evidence" value="ECO:0007669"/>
    <property type="project" value="TreeGrafter"/>
</dbReference>
<comment type="subcellular location">
    <subcellularLocation>
        <location evidence="1 12">Cell membrane</location>
        <topology evidence="1 12">Lipid-anchor</topology>
        <topology evidence="1 12">GPI-anchor</topology>
    </subcellularLocation>
</comment>
<keyword evidence="15" id="KW-1185">Reference proteome</keyword>
<keyword evidence="5" id="KW-0732">Signal</keyword>
<comment type="function">
    <text evidence="12">Cell surface proteoglycan.</text>
</comment>
<dbReference type="Proteomes" id="UP000285301">
    <property type="component" value="Unassembled WGS sequence"/>
</dbReference>
<keyword evidence="3" id="KW-1003">Cell membrane</keyword>
<evidence type="ECO:0000256" key="4">
    <source>
        <dbReference type="ARBA" id="ARBA00022622"/>
    </source>
</evidence>
<dbReference type="STRING" id="1965070.A0A3S3PVS2"/>
<evidence type="ECO:0000256" key="5">
    <source>
        <dbReference type="ARBA" id="ARBA00022729"/>
    </source>
</evidence>
<evidence type="ECO:0000256" key="3">
    <source>
        <dbReference type="ARBA" id="ARBA00022475"/>
    </source>
</evidence>
<keyword evidence="6 12" id="KW-0654">Proteoglycan</keyword>
<proteinExistence type="inferred from homology"/>
<feature type="region of interest" description="Disordered" evidence="13">
    <location>
        <begin position="253"/>
        <end position="282"/>
    </location>
</feature>
<gene>
    <name evidence="14" type="ORF">B4U79_00815</name>
</gene>
<evidence type="ECO:0000256" key="6">
    <source>
        <dbReference type="ARBA" id="ARBA00022974"/>
    </source>
</evidence>
<name>A0A3S3PVS2_9ACAR</name>